<dbReference type="GO" id="GO:0045292">
    <property type="term" value="P:mRNA cis splicing, via spliceosome"/>
    <property type="evidence" value="ECO:0007669"/>
    <property type="project" value="InterPro"/>
</dbReference>
<dbReference type="InterPro" id="IPR036517">
    <property type="entry name" value="FF_domain_sf"/>
</dbReference>
<protein>
    <recommendedName>
        <fullName evidence="6">WW domain-containing protein</fullName>
    </recommendedName>
</protein>
<organism evidence="4 5">
    <name type="scientific">Torulaspora globosa</name>
    <dbReference type="NCBI Taxonomy" id="48254"/>
    <lineage>
        <taxon>Eukaryota</taxon>
        <taxon>Fungi</taxon>
        <taxon>Dikarya</taxon>
        <taxon>Ascomycota</taxon>
        <taxon>Saccharomycotina</taxon>
        <taxon>Saccharomycetes</taxon>
        <taxon>Saccharomycetales</taxon>
        <taxon>Saccharomycetaceae</taxon>
        <taxon>Torulaspora</taxon>
    </lineage>
</organism>
<feature type="region of interest" description="Disordered" evidence="1">
    <location>
        <begin position="114"/>
        <end position="155"/>
    </location>
</feature>
<reference evidence="4 5" key="1">
    <citation type="submission" date="2020-06" db="EMBL/GenBank/DDBJ databases">
        <title>The yeast mating-type switching endonuclease HO is a domesticated member of an unorthodox homing genetic element family.</title>
        <authorList>
            <person name="Coughlan A.Y."/>
            <person name="Lombardi L."/>
            <person name="Braun-Galleani S."/>
            <person name="Martos A.R."/>
            <person name="Galeote V."/>
            <person name="Bigey F."/>
            <person name="Dequin S."/>
            <person name="Byrne K.P."/>
            <person name="Wolfe K.H."/>
        </authorList>
    </citation>
    <scope>NUCLEOTIDE SEQUENCE [LARGE SCALE GENOMIC DNA]</scope>
    <source>
        <strain evidence="4 5">CBS2947</strain>
    </source>
</reference>
<dbReference type="GO" id="GO:0005685">
    <property type="term" value="C:U1 snRNP"/>
    <property type="evidence" value="ECO:0007669"/>
    <property type="project" value="TreeGrafter"/>
</dbReference>
<dbReference type="PANTHER" id="PTHR11864:SF0">
    <property type="entry name" value="PRP40 PRE-MRNA PROCESSING FACTOR 40 HOMOLOG A (YEAST)"/>
    <property type="match status" value="1"/>
</dbReference>
<name>A0A7H9HTG9_9SACH</name>
<dbReference type="OrthoDB" id="187617at2759"/>
<feature type="domain" description="WW" evidence="2">
    <location>
        <begin position="85"/>
        <end position="118"/>
    </location>
</feature>
<evidence type="ECO:0000259" key="3">
    <source>
        <dbReference type="PROSITE" id="PS51676"/>
    </source>
</evidence>
<evidence type="ECO:0008006" key="6">
    <source>
        <dbReference type="Google" id="ProtNLM"/>
    </source>
</evidence>
<dbReference type="SMART" id="SM00456">
    <property type="entry name" value="WW"/>
    <property type="match status" value="2"/>
</dbReference>
<dbReference type="PROSITE" id="PS51676">
    <property type="entry name" value="FF"/>
    <property type="match status" value="3"/>
</dbReference>
<dbReference type="Gene3D" id="2.20.70.10">
    <property type="match status" value="2"/>
</dbReference>
<keyword evidence="5" id="KW-1185">Reference proteome</keyword>
<feature type="domain" description="FF" evidence="3">
    <location>
        <begin position="384"/>
        <end position="443"/>
    </location>
</feature>
<dbReference type="InterPro" id="IPR002713">
    <property type="entry name" value="FF_domain"/>
</dbReference>
<dbReference type="CDD" id="cd00201">
    <property type="entry name" value="WW"/>
    <property type="match status" value="2"/>
</dbReference>
<feature type="domain" description="FF" evidence="3">
    <location>
        <begin position="225"/>
        <end position="281"/>
    </location>
</feature>
<dbReference type="SUPFAM" id="SSF51045">
    <property type="entry name" value="WW domain"/>
    <property type="match status" value="2"/>
</dbReference>
<dbReference type="Pfam" id="PF01846">
    <property type="entry name" value="FF"/>
    <property type="match status" value="3"/>
</dbReference>
<dbReference type="SMART" id="SM00441">
    <property type="entry name" value="FF"/>
    <property type="match status" value="4"/>
</dbReference>
<evidence type="ECO:0000313" key="5">
    <source>
        <dbReference type="Proteomes" id="UP000510647"/>
    </source>
</evidence>
<dbReference type="PROSITE" id="PS50020">
    <property type="entry name" value="WW_DOMAIN_2"/>
    <property type="match status" value="2"/>
</dbReference>
<dbReference type="SUPFAM" id="SSF81698">
    <property type="entry name" value="FF domain"/>
    <property type="match status" value="3"/>
</dbReference>
<feature type="domain" description="WW" evidence="2">
    <location>
        <begin position="50"/>
        <end position="77"/>
    </location>
</feature>
<gene>
    <name evidence="4" type="ORF">HG537_0D06320</name>
</gene>
<dbReference type="Gene3D" id="1.10.10.440">
    <property type="entry name" value="FF domain"/>
    <property type="match status" value="4"/>
</dbReference>
<dbReference type="AlphaFoldDB" id="A0A7H9HTG9"/>
<dbReference type="Pfam" id="PF00397">
    <property type="entry name" value="WW"/>
    <property type="match status" value="2"/>
</dbReference>
<accession>A0A7H9HTG9</accession>
<evidence type="ECO:0000313" key="4">
    <source>
        <dbReference type="EMBL" id="QLQ80631.1"/>
    </source>
</evidence>
<feature type="domain" description="FF" evidence="3">
    <location>
        <begin position="156"/>
        <end position="212"/>
    </location>
</feature>
<feature type="compositionally biased region" description="Basic and acidic residues" evidence="1">
    <location>
        <begin position="127"/>
        <end position="141"/>
    </location>
</feature>
<dbReference type="PROSITE" id="PS01159">
    <property type="entry name" value="WW_DOMAIN_1"/>
    <property type="match status" value="1"/>
</dbReference>
<dbReference type="GO" id="GO:0071004">
    <property type="term" value="C:U2-type prespliceosome"/>
    <property type="evidence" value="ECO:0007669"/>
    <property type="project" value="TreeGrafter"/>
</dbReference>
<dbReference type="GO" id="GO:0003723">
    <property type="term" value="F:RNA binding"/>
    <property type="evidence" value="ECO:0007669"/>
    <property type="project" value="TreeGrafter"/>
</dbReference>
<sequence>MVKPGKLKNVYQYTIVISSSISNLDGSEGLRSASVLCFTVYHAMSAVGDWREAKDANGRVYYYNARSGESRWEKPQEMLSEDELKLLKHGWKTSRTSDGKLYYYNLETKESRWDAPSFETEEEREEPEVAKSIEGEEKRESYANTSKILNPPQRTKEEAEREFIEMLQENQVDSTWSFGKIISELGASDPRYWMVDDDPLWKQQIFEKYLSNRSEHQLLKERTETSKFKSAFLEMLRSKKEIRYYTRWLTAKRLIANETIYKHSVVKESVKKATFLEYVDSLAREREEELSQTKKQALKELEEYLRGIMTSADVLANGSQLPVVSWQHLLDNYLFEKNKRFVANKHFKVLTHEDVLNVYLLLVHETEDSVKEDLRQLQSKNYTKDRLARDRFKELLRSPELRIKADSKWKDVYPVLKNNPKFLRMLGTGGSSALDLFMDVVEEKSITMSANRSIAQNLLIEKGFEWYDEDDINISLIKELLSKEPHFQAMDVDDIDSIVKLLINLRKEKQKEQLEVQHRIWEQKKNYFRLMLKRFYRAANVKPDSWEVAREDLKNTVEYKELGDQDEVKRALFDEFKNASSEVDLRVTVPPQTSRKRPLSPRMELDY</sequence>
<dbReference type="EMBL" id="CP059270">
    <property type="protein sequence ID" value="QLQ80631.1"/>
    <property type="molecule type" value="Genomic_DNA"/>
</dbReference>
<dbReference type="Proteomes" id="UP000510647">
    <property type="component" value="Chromosome 4"/>
</dbReference>
<dbReference type="InterPro" id="IPR036020">
    <property type="entry name" value="WW_dom_sf"/>
</dbReference>
<proteinExistence type="predicted"/>
<dbReference type="InterPro" id="IPR001202">
    <property type="entry name" value="WW_dom"/>
</dbReference>
<evidence type="ECO:0000259" key="2">
    <source>
        <dbReference type="PROSITE" id="PS50020"/>
    </source>
</evidence>
<dbReference type="InterPro" id="IPR039726">
    <property type="entry name" value="Prp40-like"/>
</dbReference>
<dbReference type="PANTHER" id="PTHR11864">
    <property type="entry name" value="PRE-MRNA-PROCESSING PROTEIN PRP40"/>
    <property type="match status" value="1"/>
</dbReference>
<evidence type="ECO:0000256" key="1">
    <source>
        <dbReference type="SAM" id="MobiDB-lite"/>
    </source>
</evidence>